<name>A0A4R1Q2I6_9FIRM</name>
<evidence type="ECO:0000256" key="9">
    <source>
        <dbReference type="ARBA" id="ARBA00034808"/>
    </source>
</evidence>
<comment type="caution">
    <text evidence="14">The sequence shown here is derived from an EMBL/GenBank/DDBJ whole genome shotgun (WGS) entry which is preliminary data.</text>
</comment>
<evidence type="ECO:0000256" key="4">
    <source>
        <dbReference type="ARBA" id="ARBA00022806"/>
    </source>
</evidence>
<evidence type="ECO:0000256" key="1">
    <source>
        <dbReference type="ARBA" id="ARBA00009922"/>
    </source>
</evidence>
<keyword evidence="15" id="KW-1185">Reference proteome</keyword>
<dbReference type="GO" id="GO:0043138">
    <property type="term" value="F:3'-5' DNA helicase activity"/>
    <property type="evidence" value="ECO:0007669"/>
    <property type="project" value="UniProtKB-EC"/>
</dbReference>
<dbReference type="CDD" id="cd17932">
    <property type="entry name" value="DEXQc_UvrD"/>
    <property type="match status" value="1"/>
</dbReference>
<proteinExistence type="inferred from homology"/>
<evidence type="ECO:0000256" key="3">
    <source>
        <dbReference type="ARBA" id="ARBA00022801"/>
    </source>
</evidence>
<keyword evidence="6" id="KW-0238">DNA-binding</keyword>
<evidence type="ECO:0000313" key="15">
    <source>
        <dbReference type="Proteomes" id="UP000295063"/>
    </source>
</evidence>
<dbReference type="InterPro" id="IPR014016">
    <property type="entry name" value="UvrD-like_ATP-bd"/>
</dbReference>
<dbReference type="CDD" id="cd18807">
    <property type="entry name" value="SF1_C_UvrD"/>
    <property type="match status" value="1"/>
</dbReference>
<reference evidence="14 15" key="1">
    <citation type="submission" date="2019-03" db="EMBL/GenBank/DDBJ databases">
        <title>Genomic Encyclopedia of Type Strains, Phase IV (KMG-IV): sequencing the most valuable type-strain genomes for metagenomic binning, comparative biology and taxonomic classification.</title>
        <authorList>
            <person name="Goeker M."/>
        </authorList>
    </citation>
    <scope>NUCLEOTIDE SEQUENCE [LARGE SCALE GENOMIC DNA]</scope>
    <source>
        <strain evidence="14 15">DSM 15969</strain>
    </source>
</reference>
<dbReference type="GO" id="GO:0016887">
    <property type="term" value="F:ATP hydrolysis activity"/>
    <property type="evidence" value="ECO:0007669"/>
    <property type="project" value="RHEA"/>
</dbReference>
<protein>
    <recommendedName>
        <fullName evidence="9">DNA 3'-5' helicase</fullName>
        <ecNumber evidence="9">5.6.2.4</ecNumber>
    </recommendedName>
</protein>
<dbReference type="EMBL" id="SLUI01000001">
    <property type="protein sequence ID" value="TCL40027.1"/>
    <property type="molecule type" value="Genomic_DNA"/>
</dbReference>
<accession>A0A4R1Q2I6</accession>
<keyword evidence="7" id="KW-0413">Isomerase</keyword>
<keyword evidence="2 11" id="KW-0547">Nucleotide-binding</keyword>
<dbReference type="PANTHER" id="PTHR11070">
    <property type="entry name" value="UVRD / RECB / PCRA DNA HELICASE FAMILY MEMBER"/>
    <property type="match status" value="1"/>
</dbReference>
<dbReference type="SUPFAM" id="SSF52540">
    <property type="entry name" value="P-loop containing nucleoside triphosphate hydrolases"/>
    <property type="match status" value="1"/>
</dbReference>
<sequence length="598" mass="68219">MMPELLNGLNEQQERAVITTAPVILCIAGAGSGKTTVLTKRVANLVLNHGIKTSNILCLTFTRLAGLEMKERVIKLIGEDAAKELFSNTFDAFAVSVLKEHGHLLGIEENFSIYDQEDRNELFKKIIADLGNRTTLSKVVERHKKCGDVREERRAYPEECRVLEEYGYRCKQNNAVDLNRLVDLVIRLWELHPTILAHYQNQYSHVFVDEFQDTDKEQAYMVDLLRARNLFIVGDADQSIYEWRGAKVDFIVNFEKNNPGCEVIKLEDNYRSTEQIVDVANRLIRFNVKRVDKKLIAHKFGCAVSLDRYEDAYKENAAVADSIAAMSQDMPYKEIAVLARTNAKLDSIKWELERRGLPCLRVGGQEDPYKAPMVKRIIDWMYFMQNNADDMAFKRVFKNFAINSIKMAEIELYALNMEVSLCQASLKFSVGQVFFESASLPINEAISKVEDSPLAHVNAIRNVIVGSQSEVDRAIPVIERWQASKQRVNEDYSVKAFLKHLRFRDIQEKLTEKKDAINLMTIHGSKGLEFDTVYLVGMNQGVFPSKRGEIEEERRLAYVAATRAKNRLHLTYADAVSDWSGNMVNASPSQFLDEFGLD</sequence>
<evidence type="ECO:0000259" key="13">
    <source>
        <dbReference type="PROSITE" id="PS51217"/>
    </source>
</evidence>
<feature type="domain" description="UvrD-like helicase C-terminal" evidence="13">
    <location>
        <begin position="274"/>
        <end position="527"/>
    </location>
</feature>
<dbReference type="GO" id="GO:0000725">
    <property type="term" value="P:recombinational repair"/>
    <property type="evidence" value="ECO:0007669"/>
    <property type="project" value="TreeGrafter"/>
</dbReference>
<gene>
    <name evidence="14" type="ORF">EV210_101227</name>
</gene>
<dbReference type="AlphaFoldDB" id="A0A4R1Q2I6"/>
<dbReference type="PANTHER" id="PTHR11070:SF2">
    <property type="entry name" value="ATP-DEPENDENT DNA HELICASE SRS2"/>
    <property type="match status" value="1"/>
</dbReference>
<dbReference type="PROSITE" id="PS51217">
    <property type="entry name" value="UVRD_HELICASE_CTER"/>
    <property type="match status" value="1"/>
</dbReference>
<dbReference type="Gene3D" id="1.10.10.160">
    <property type="match status" value="1"/>
</dbReference>
<evidence type="ECO:0000256" key="2">
    <source>
        <dbReference type="ARBA" id="ARBA00022741"/>
    </source>
</evidence>
<dbReference type="Proteomes" id="UP000295063">
    <property type="component" value="Unassembled WGS sequence"/>
</dbReference>
<dbReference type="Pfam" id="PF13361">
    <property type="entry name" value="UvrD_C"/>
    <property type="match status" value="2"/>
</dbReference>
<comment type="catalytic activity">
    <reaction evidence="8">
        <text>Couples ATP hydrolysis with the unwinding of duplex DNA by translocating in the 3'-5' direction.</text>
        <dbReference type="EC" id="5.6.2.4"/>
    </reaction>
</comment>
<comment type="catalytic activity">
    <reaction evidence="10">
        <text>ATP + H2O = ADP + phosphate + H(+)</text>
        <dbReference type="Rhea" id="RHEA:13065"/>
        <dbReference type="ChEBI" id="CHEBI:15377"/>
        <dbReference type="ChEBI" id="CHEBI:15378"/>
        <dbReference type="ChEBI" id="CHEBI:30616"/>
        <dbReference type="ChEBI" id="CHEBI:43474"/>
        <dbReference type="ChEBI" id="CHEBI:456216"/>
        <dbReference type="EC" id="5.6.2.4"/>
    </reaction>
</comment>
<comment type="similarity">
    <text evidence="1">Belongs to the helicase family. UvrD subfamily.</text>
</comment>
<evidence type="ECO:0000256" key="8">
    <source>
        <dbReference type="ARBA" id="ARBA00034617"/>
    </source>
</evidence>
<dbReference type="Gene3D" id="3.40.50.300">
    <property type="entry name" value="P-loop containing nucleotide triphosphate hydrolases"/>
    <property type="match status" value="2"/>
</dbReference>
<dbReference type="InterPro" id="IPR014017">
    <property type="entry name" value="DNA_helicase_UvrD-like_C"/>
</dbReference>
<feature type="domain" description="UvrD-like helicase ATP-binding" evidence="12">
    <location>
        <begin position="7"/>
        <end position="273"/>
    </location>
</feature>
<evidence type="ECO:0000313" key="14">
    <source>
        <dbReference type="EMBL" id="TCL40027.1"/>
    </source>
</evidence>
<evidence type="ECO:0000256" key="6">
    <source>
        <dbReference type="ARBA" id="ARBA00023125"/>
    </source>
</evidence>
<evidence type="ECO:0000256" key="5">
    <source>
        <dbReference type="ARBA" id="ARBA00022840"/>
    </source>
</evidence>
<dbReference type="EC" id="5.6.2.4" evidence="9"/>
<keyword evidence="3 11" id="KW-0378">Hydrolase</keyword>
<keyword evidence="5 11" id="KW-0067">ATP-binding</keyword>
<dbReference type="GO" id="GO:0005524">
    <property type="term" value="F:ATP binding"/>
    <property type="evidence" value="ECO:0007669"/>
    <property type="project" value="UniProtKB-UniRule"/>
</dbReference>
<dbReference type="InterPro" id="IPR027417">
    <property type="entry name" value="P-loop_NTPase"/>
</dbReference>
<evidence type="ECO:0000256" key="10">
    <source>
        <dbReference type="ARBA" id="ARBA00048988"/>
    </source>
</evidence>
<dbReference type="InterPro" id="IPR013986">
    <property type="entry name" value="DExx_box_DNA_helicase_dom_sf"/>
</dbReference>
<feature type="binding site" evidence="11">
    <location>
        <begin position="28"/>
        <end position="35"/>
    </location>
    <ligand>
        <name>ATP</name>
        <dbReference type="ChEBI" id="CHEBI:30616"/>
    </ligand>
</feature>
<dbReference type="Gene3D" id="1.10.486.10">
    <property type="entry name" value="PCRA, domain 4"/>
    <property type="match status" value="1"/>
</dbReference>
<evidence type="ECO:0000256" key="11">
    <source>
        <dbReference type="PROSITE-ProRule" id="PRU00560"/>
    </source>
</evidence>
<evidence type="ECO:0000259" key="12">
    <source>
        <dbReference type="PROSITE" id="PS51198"/>
    </source>
</evidence>
<dbReference type="Pfam" id="PF00580">
    <property type="entry name" value="UvrD-helicase"/>
    <property type="match status" value="1"/>
</dbReference>
<dbReference type="RefSeq" id="WP_165898747.1">
    <property type="nucleotide sequence ID" value="NZ_SLUI01000001.1"/>
</dbReference>
<keyword evidence="4 11" id="KW-0347">Helicase</keyword>
<dbReference type="PROSITE" id="PS51198">
    <property type="entry name" value="UVRD_HELICASE_ATP_BIND"/>
    <property type="match status" value="1"/>
</dbReference>
<dbReference type="InterPro" id="IPR000212">
    <property type="entry name" value="DNA_helicase_UvrD/REP"/>
</dbReference>
<evidence type="ECO:0000256" key="7">
    <source>
        <dbReference type="ARBA" id="ARBA00023235"/>
    </source>
</evidence>
<organism evidence="14 15">
    <name type="scientific">Anaerospora hongkongensis</name>
    <dbReference type="NCBI Taxonomy" id="244830"/>
    <lineage>
        <taxon>Bacteria</taxon>
        <taxon>Bacillati</taxon>
        <taxon>Bacillota</taxon>
        <taxon>Negativicutes</taxon>
        <taxon>Selenomonadales</taxon>
        <taxon>Sporomusaceae</taxon>
        <taxon>Anaerospora</taxon>
    </lineage>
</organism>
<dbReference type="GO" id="GO:0003677">
    <property type="term" value="F:DNA binding"/>
    <property type="evidence" value="ECO:0007669"/>
    <property type="project" value="UniProtKB-KW"/>
</dbReference>